<comment type="pathway">
    <text evidence="5">Amino-acid degradation; L-histidine degradation into L-glutamate; L-glutamate from N-formimidoyl-L-glutamate (hydrolase route): step 1/1.</text>
</comment>
<dbReference type="PIRSF" id="PIRSF036979">
    <property type="entry name" value="Arginase"/>
    <property type="match status" value="1"/>
</dbReference>
<feature type="binding site" evidence="5 7">
    <location>
        <position position="153"/>
    </location>
    <ligand>
        <name>Mn(2+)</name>
        <dbReference type="ChEBI" id="CHEBI:29035"/>
        <label>1</label>
    </ligand>
</feature>
<proteinExistence type="inferred from homology"/>
<evidence type="ECO:0000256" key="5">
    <source>
        <dbReference type="HAMAP-Rule" id="MF_00737"/>
    </source>
</evidence>
<keyword evidence="1 5" id="KW-0479">Metal-binding</keyword>
<feature type="binding site" evidence="7">
    <location>
        <position position="151"/>
    </location>
    <ligand>
        <name>Mn(2+)</name>
        <dbReference type="ChEBI" id="CHEBI:29035"/>
        <label>1</label>
    </ligand>
</feature>
<dbReference type="RefSeq" id="WP_047118026.1">
    <property type="nucleotide sequence ID" value="NZ_CM125969.1"/>
</dbReference>
<evidence type="ECO:0000256" key="7">
    <source>
        <dbReference type="PIRSR" id="PIRSR036979-1"/>
    </source>
</evidence>
<evidence type="ECO:0000313" key="12">
    <source>
        <dbReference type="Proteomes" id="UP000252167"/>
    </source>
</evidence>
<dbReference type="HAMAP" id="MF_00737">
    <property type="entry name" value="Formimidoylglutam"/>
    <property type="match status" value="1"/>
</dbReference>
<keyword evidence="2 5" id="KW-0378">Hydrolase</keyword>
<dbReference type="GO" id="GO:0030145">
    <property type="term" value="F:manganese ion binding"/>
    <property type="evidence" value="ECO:0007669"/>
    <property type="project" value="UniProtKB-UniRule"/>
</dbReference>
<evidence type="ECO:0000256" key="9">
    <source>
        <dbReference type="RuleBase" id="RU003684"/>
    </source>
</evidence>
<dbReference type="Gene3D" id="3.40.800.10">
    <property type="entry name" value="Ureohydrolase domain"/>
    <property type="match status" value="1"/>
</dbReference>
<dbReference type="AlphaFoldDB" id="A0A365YBR5"/>
<feature type="binding site" evidence="5 7">
    <location>
        <position position="149"/>
    </location>
    <ligand>
        <name>Mn(2+)</name>
        <dbReference type="ChEBI" id="CHEBI:29035"/>
        <label>1</label>
    </ligand>
</feature>
<comment type="catalytic activity">
    <reaction evidence="5">
        <text>N-formimidoyl-L-glutamate + H2O = formamide + L-glutamate</text>
        <dbReference type="Rhea" id="RHEA:22492"/>
        <dbReference type="ChEBI" id="CHEBI:15377"/>
        <dbReference type="ChEBI" id="CHEBI:16397"/>
        <dbReference type="ChEBI" id="CHEBI:29985"/>
        <dbReference type="ChEBI" id="CHEBI:58928"/>
        <dbReference type="EC" id="3.5.3.8"/>
    </reaction>
</comment>
<dbReference type="PROSITE" id="PS01053">
    <property type="entry name" value="ARGINASE_1"/>
    <property type="match status" value="1"/>
</dbReference>
<evidence type="ECO:0000256" key="8">
    <source>
        <dbReference type="PROSITE-ProRule" id="PRU00742"/>
    </source>
</evidence>
<dbReference type="UniPathway" id="UPA00379">
    <property type="reaction ID" value="UER00552"/>
</dbReference>
<dbReference type="EMBL" id="POAF01000006">
    <property type="protein sequence ID" value="RBM00135.1"/>
    <property type="molecule type" value="Genomic_DNA"/>
</dbReference>
<evidence type="ECO:0000256" key="4">
    <source>
        <dbReference type="ARBA" id="ARBA00023211"/>
    </source>
</evidence>
<accession>A0A365YBR5</accession>
<dbReference type="NCBIfam" id="TIGR01227">
    <property type="entry name" value="hutG"/>
    <property type="match status" value="1"/>
</dbReference>
<keyword evidence="12" id="KW-1185">Reference proteome</keyword>
<evidence type="ECO:0000256" key="2">
    <source>
        <dbReference type="ARBA" id="ARBA00022801"/>
    </source>
</evidence>
<dbReference type="InterPro" id="IPR020855">
    <property type="entry name" value="Ureohydrolase_Mn_BS"/>
</dbReference>
<feature type="binding site" evidence="5 7">
    <location>
        <position position="121"/>
    </location>
    <ligand>
        <name>Mn(2+)</name>
        <dbReference type="ChEBI" id="CHEBI:29035"/>
        <label>1</label>
    </ligand>
</feature>
<dbReference type="GO" id="GO:0019556">
    <property type="term" value="P:L-histidine catabolic process to glutamate and formamide"/>
    <property type="evidence" value="ECO:0007669"/>
    <property type="project" value="UniProtKB-UniRule"/>
</dbReference>
<feature type="binding site" evidence="5 7">
    <location>
        <position position="240"/>
    </location>
    <ligand>
        <name>Mn(2+)</name>
        <dbReference type="ChEBI" id="CHEBI:29035"/>
        <label>1</label>
    </ligand>
</feature>
<sequence length="312" mass="33054">MTWKQATDWTGRNDGPGPEHARWHNTIQAWTAGAEPGAALLGFASDEGVRRNKGRVGARDGAQALRTALSSIALHEPVKLYDAGDIEVDGEDLESGQEAFADVLAQLLREGHFTVGLGGGHEITFASYAGLARALGEDSSWSLGILNIDAHFDLREAPLPSSGTGFAQIAKAQAAAGRPFRYAAVGISEAANTKVLFDRAAELGVEVLLDTECHLGNLQAVREFIANFADSVDHLYLTIDLDALPASVAPGVSAPAGFGVSLEMVREIVLAAARSGKLKHADIAELNPLFDIDQRTARTGARLLNDLILNRG</sequence>
<dbReference type="InterPro" id="IPR005923">
    <property type="entry name" value="HutG"/>
</dbReference>
<feature type="binding site" evidence="7">
    <location>
        <position position="242"/>
    </location>
    <ligand>
        <name>Mn(2+)</name>
        <dbReference type="ChEBI" id="CHEBI:29035"/>
        <label>1</label>
    </ligand>
</feature>
<dbReference type="PRINTS" id="PR00116">
    <property type="entry name" value="ARGINASE"/>
</dbReference>
<gene>
    <name evidence="5 11" type="primary">hutG</name>
    <name evidence="11" type="ORF">C1H84_13510</name>
</gene>
<dbReference type="Pfam" id="PF00491">
    <property type="entry name" value="Arginase"/>
    <property type="match status" value="1"/>
</dbReference>
<evidence type="ECO:0000256" key="3">
    <source>
        <dbReference type="ARBA" id="ARBA00022808"/>
    </source>
</evidence>
<dbReference type="PROSITE" id="PS51409">
    <property type="entry name" value="ARGINASE_2"/>
    <property type="match status" value="1"/>
</dbReference>
<evidence type="ECO:0000313" key="11">
    <source>
        <dbReference type="EMBL" id="RBM00135.1"/>
    </source>
</evidence>
<name>A0A365YBR5_9MICC</name>
<dbReference type="PANTHER" id="PTHR11358">
    <property type="entry name" value="ARGINASE/AGMATINASE"/>
    <property type="match status" value="1"/>
</dbReference>
<organism evidence="11 12">
    <name type="scientific">Glutamicibacter soli</name>
    <dbReference type="NCBI Taxonomy" id="453836"/>
    <lineage>
        <taxon>Bacteria</taxon>
        <taxon>Bacillati</taxon>
        <taxon>Actinomycetota</taxon>
        <taxon>Actinomycetes</taxon>
        <taxon>Micrococcales</taxon>
        <taxon>Micrococcaceae</taxon>
        <taxon>Glutamicibacter</taxon>
    </lineage>
</organism>
<dbReference type="Proteomes" id="UP000252167">
    <property type="component" value="Unassembled WGS sequence"/>
</dbReference>
<feature type="binding site" evidence="5">
    <location>
        <position position="151"/>
    </location>
    <ligand>
        <name>Mn(2+)</name>
        <dbReference type="ChEBI" id="CHEBI:29035"/>
        <label>2</label>
    </ligand>
</feature>
<feature type="binding site" evidence="5">
    <location>
        <position position="149"/>
    </location>
    <ligand>
        <name>Mn(2+)</name>
        <dbReference type="ChEBI" id="CHEBI:29035"/>
        <label>2</label>
    </ligand>
</feature>
<comment type="function">
    <text evidence="5">Catalyzes the conversion of N-formimidoyl-L-glutamate to L-glutamate and formamide.</text>
</comment>
<comment type="cofactor">
    <cofactor evidence="5 7">
        <name>Mn(2+)</name>
        <dbReference type="ChEBI" id="CHEBI:29035"/>
    </cofactor>
    <text evidence="5 7">Binds 2 manganese ions per subunit.</text>
</comment>
<dbReference type="GO" id="GO:0008783">
    <property type="term" value="F:agmatinase activity"/>
    <property type="evidence" value="ECO:0007669"/>
    <property type="project" value="TreeGrafter"/>
</dbReference>
<keyword evidence="4 5" id="KW-0464">Manganese</keyword>
<dbReference type="GO" id="GO:0033389">
    <property type="term" value="P:putrescine biosynthetic process from arginine, via agmatine"/>
    <property type="evidence" value="ECO:0007669"/>
    <property type="project" value="TreeGrafter"/>
</dbReference>
<evidence type="ECO:0000256" key="10">
    <source>
        <dbReference type="SAM" id="MobiDB-lite"/>
    </source>
</evidence>
<dbReference type="InterPro" id="IPR023696">
    <property type="entry name" value="Ureohydrolase_dom_sf"/>
</dbReference>
<comment type="similarity">
    <text evidence="5 8 9">Belongs to the arginase family.</text>
</comment>
<feature type="binding site" evidence="5">
    <location>
        <position position="240"/>
    </location>
    <ligand>
        <name>Mn(2+)</name>
        <dbReference type="ChEBI" id="CHEBI:29035"/>
        <label>2</label>
    </ligand>
</feature>
<dbReference type="InterPro" id="IPR006035">
    <property type="entry name" value="Ureohydrolase"/>
</dbReference>
<protein>
    <recommendedName>
        <fullName evidence="5 6">Formimidoylglutamase</fullName>
        <ecNumber evidence="5 6">3.5.3.8</ecNumber>
    </recommendedName>
    <alternativeName>
        <fullName evidence="5">Formiminoglutamase</fullName>
    </alternativeName>
    <alternativeName>
        <fullName evidence="5">Formiminoglutamate hydrolase</fullName>
    </alternativeName>
</protein>
<evidence type="ECO:0000256" key="6">
    <source>
        <dbReference type="NCBIfam" id="TIGR01227"/>
    </source>
</evidence>
<dbReference type="EC" id="3.5.3.8" evidence="5 6"/>
<dbReference type="GO" id="GO:0019557">
    <property type="term" value="P:L-histidine catabolic process to glutamate and formate"/>
    <property type="evidence" value="ECO:0007669"/>
    <property type="project" value="UniProtKB-UniPathway"/>
</dbReference>
<dbReference type="PANTHER" id="PTHR11358:SF35">
    <property type="entry name" value="FORMIMIDOYLGLUTAMASE"/>
    <property type="match status" value="1"/>
</dbReference>
<dbReference type="CDD" id="cd09988">
    <property type="entry name" value="Formimidoylglutamase"/>
    <property type="match status" value="1"/>
</dbReference>
<feature type="binding site" evidence="5">
    <location>
        <position position="242"/>
    </location>
    <ligand>
        <name>Mn(2+)</name>
        <dbReference type="ChEBI" id="CHEBI:29035"/>
        <label>2</label>
    </ligand>
</feature>
<keyword evidence="3 5" id="KW-0369">Histidine metabolism</keyword>
<evidence type="ECO:0000256" key="1">
    <source>
        <dbReference type="ARBA" id="ARBA00022723"/>
    </source>
</evidence>
<reference evidence="11 12" key="1">
    <citation type="submission" date="2018-01" db="EMBL/GenBank/DDBJ databases">
        <title>Glutamicibacter soli strain NHPC-3 Whole genome sequence and assembly.</title>
        <authorList>
            <person name="Choudhury P."/>
            <person name="Gupta D."/>
            <person name="Sengupta K."/>
            <person name="Jawed A."/>
            <person name="Sultana N."/>
            <person name="Saha P."/>
        </authorList>
    </citation>
    <scope>NUCLEOTIDE SEQUENCE [LARGE SCALE GENOMIC DNA]</scope>
    <source>
        <strain evidence="11 12">NHPC-3</strain>
    </source>
</reference>
<dbReference type="GO" id="GO:0050415">
    <property type="term" value="F:formimidoylglutamase activity"/>
    <property type="evidence" value="ECO:0007669"/>
    <property type="project" value="UniProtKB-UniRule"/>
</dbReference>
<dbReference type="SUPFAM" id="SSF52768">
    <property type="entry name" value="Arginase/deacetylase"/>
    <property type="match status" value="1"/>
</dbReference>
<comment type="caution">
    <text evidence="11">The sequence shown here is derived from an EMBL/GenBank/DDBJ whole genome shotgun (WGS) entry which is preliminary data.</text>
</comment>
<feature type="region of interest" description="Disordered" evidence="10">
    <location>
        <begin position="1"/>
        <end position="21"/>
    </location>
</feature>
<feature type="compositionally biased region" description="Polar residues" evidence="10">
    <location>
        <begin position="1"/>
        <end position="10"/>
    </location>
</feature>